<evidence type="ECO:0000313" key="3">
    <source>
        <dbReference type="EMBL" id="MEJ8848433.1"/>
    </source>
</evidence>
<dbReference type="EMBL" id="JBBKZT010000007">
    <property type="protein sequence ID" value="MEJ8848433.1"/>
    <property type="molecule type" value="Genomic_DNA"/>
</dbReference>
<feature type="compositionally biased region" description="Low complexity" evidence="1">
    <location>
        <begin position="461"/>
        <end position="473"/>
    </location>
</feature>
<feature type="region of interest" description="Disordered" evidence="1">
    <location>
        <begin position="442"/>
        <end position="473"/>
    </location>
</feature>
<organism evidence="3 4">
    <name type="scientific">Variovorax rhizosphaerae</name>
    <dbReference type="NCBI Taxonomy" id="1836200"/>
    <lineage>
        <taxon>Bacteria</taxon>
        <taxon>Pseudomonadati</taxon>
        <taxon>Pseudomonadota</taxon>
        <taxon>Betaproteobacteria</taxon>
        <taxon>Burkholderiales</taxon>
        <taxon>Comamonadaceae</taxon>
        <taxon>Variovorax</taxon>
    </lineage>
</organism>
<feature type="compositionally biased region" description="Gly residues" evidence="1">
    <location>
        <begin position="172"/>
        <end position="197"/>
    </location>
</feature>
<gene>
    <name evidence="3" type="ORF">WKW82_17375</name>
</gene>
<protein>
    <recommendedName>
        <fullName evidence="2">Autotransporter domain-containing protein</fullName>
    </recommendedName>
</protein>
<feature type="region of interest" description="Disordered" evidence="1">
    <location>
        <begin position="986"/>
        <end position="1018"/>
    </location>
</feature>
<feature type="compositionally biased region" description="Low complexity" evidence="1">
    <location>
        <begin position="220"/>
        <end position="239"/>
    </location>
</feature>
<evidence type="ECO:0000256" key="1">
    <source>
        <dbReference type="SAM" id="MobiDB-lite"/>
    </source>
</evidence>
<feature type="compositionally biased region" description="Gly residues" evidence="1">
    <location>
        <begin position="323"/>
        <end position="333"/>
    </location>
</feature>
<feature type="compositionally biased region" description="Gly residues" evidence="1">
    <location>
        <begin position="1009"/>
        <end position="1018"/>
    </location>
</feature>
<dbReference type="InterPro" id="IPR005546">
    <property type="entry name" value="Autotransporte_beta"/>
</dbReference>
<name>A0ABU8WLL7_9BURK</name>
<feature type="region of interest" description="Disordered" evidence="1">
    <location>
        <begin position="122"/>
        <end position="244"/>
    </location>
</feature>
<feature type="region of interest" description="Disordered" evidence="1">
    <location>
        <begin position="320"/>
        <end position="347"/>
    </location>
</feature>
<feature type="region of interest" description="Disordered" evidence="1">
    <location>
        <begin position="921"/>
        <end position="955"/>
    </location>
</feature>
<feature type="compositionally biased region" description="Polar residues" evidence="1">
    <location>
        <begin position="923"/>
        <end position="936"/>
    </location>
</feature>
<comment type="caution">
    <text evidence="3">The sequence shown here is derived from an EMBL/GenBank/DDBJ whole genome shotgun (WGS) entry which is preliminary data.</text>
</comment>
<dbReference type="Proteomes" id="UP001385892">
    <property type="component" value="Unassembled WGS sequence"/>
</dbReference>
<dbReference type="InterPro" id="IPR036709">
    <property type="entry name" value="Autotransporte_beta_dom_sf"/>
</dbReference>
<dbReference type="RefSeq" id="WP_340343560.1">
    <property type="nucleotide sequence ID" value="NZ_JBBKZT010000007.1"/>
</dbReference>
<accession>A0ABU8WLL7</accession>
<feature type="compositionally biased region" description="Low complexity" evidence="1">
    <location>
        <begin position="937"/>
        <end position="946"/>
    </location>
</feature>
<dbReference type="SMART" id="SM00869">
    <property type="entry name" value="Autotransporter"/>
    <property type="match status" value="1"/>
</dbReference>
<sequence>MSHSPTLAPRGAALRSIDSSARCIPSGNRFGLRKLVAALLQSAVLLPAGGAALYLTSTAALADSGPACQKGSPTACQIVYTQPSAGHSDTGATGTAINSTFTNTQTLTGVDGPSGWGAVQLESYAGNGGDADSDGNSGGSGGMGNTVSATIGSGVTADGSNSGGILRFTAQGGDGGGGQGDHVGSPGRSGTGGGGGAIDVTMDGTVNSSNPDSPGLYALSQGGSSQQGDSGSKGFFGAESGDGGGSNGMIVNIGGTINTVNTGASINAVGGNGGTGVEDSSGVSETEGRNGGNGGHSVLSIQATVTGRITSSAADGIDVLVQGGNGGDGGHGGEAPSSSTGGNGGDGGFAPNASLIISGNVSGGAIGALVQDRGGSGGSGGTSSNSGTSAGGVGGDGASGGTATLVLQSGGSITGGTTGASAVSGGGDGGAGGVGGYTNNTSTGGNGGKGGPGMAVSIDIGQTPQNQTPAPTTVTTPVGAAAIGVSAISYGGAGGAAALATAQNYASGGIGGAGGAAGTATVTIESNGAVKTQGNDTPTTSTAVLPGVLVRSNGGAGGAGGNTGAGMGSAAGNAGMGGAGSTATAIINGSVSTSGSYAYGVLAQSIGGAGNAGGDADSVFGAYGGASKNGGAGGNVYLQGQGGSVTTTGTGAAGMVAQSIGGGGGAGGNALTLGGGGAIGGNGGAGGNGVNVTVGLLSTDSASALLSDTIITHGDSSTALIGQSVGGAGGNGGNSLVVGTVLPSISIGGDGKSGGIGGTVNVQNDGLITTSGQQSGGIAAQSVGGGGGNGGASVAINAGVQVSTSFALGGAGATGGTGGVVNLTNNNQVSTYGADAFGLKAQSISGGGGQGGTALATAIALGGDPEFPTTSVSIGIGGSGGAGGDQGSSPVTVNNNGLITTAGDGSIGILAQNIAGGGGNGGDSTASSYANGGDKQSTNVSVSSSVGGKGKGGGTGGAVTVNNNALVVTMGADAYGVFAQSTGGGGGVGGTGDSSASAGSGSNSFGGTVTVGGQGGEGGTGGTVTVTTNAVGNVATSGDGANAILAQSIGGGGGASGGGTAKANGGNLSVAVTVGGNAGSGGGGGQVSVTNQANLLTQGADADAVFAQSVGGGGGKAGKGASTAGGAQNAQDVVNQMSNTIAKGLGLNPQDVTTIADGVYKVGDDVWKGIDKISDLQTVLNGGVSAMLRDDDDSDGTSSNLKLHATIGGQGGTGGDGNQVTVKNLGAIQTNGTKSDGIFAQSIGGGGGVGGASSFSGSETSGGDGDSNTSGTLNVGGSGAGAGAGNTVQVTNTGSITTNGVTSYGINAQSVGGGGGKGGATAKSDGALKDFKVTVGGSGGAGGAGGDVTVNNDGAVTTNERQSPAILAQSTGGGGGTAHLLSSDIAATTSGNNMQISATLGGSGGAGGTGGNVTVNIGQNAAGTVRGYGVGSIGVVAQSIGGGGGVLTTTSTVADAQGGGNGGGIQDTTTIPITIGGAGGASGNGSTVNVTLGAGSTSPTSSILTTKAGAYGILAQSIGGGGGLFAGATPSNELAKLYGSTNQTGNGGSVTVKLDNSGWIYTSGDGAVGVIAQSVGGGGGVIGGMQNVNLASGLQTNPTAESGQGGNVLVDLESGGNIVTQGKGAHGIFAQAVGGGGGVVAGANNTGFAYAGATPYSNCTGTACTGDVNVTMGYNTVVQTHGAGSYGIYAQSRGNGTNNVTITLNPDSWVESRDDSAGGIFIEAAGLNAVNNQGNIAATASGTAIAGAIGGTVVHNQSGGTITGSINLGINGGTGSVINDAGGTMNLGSTMTAGNFTNSGTVNLGAAGTPMGTSTVNGNFTSSGTITTPVDFTKATAAQLKVQGNVILSGSYQLAPTLLANNTVTLVTSSNPLAIGNLSVHDTGNMLFTYKQQPTSANEYAVAPVSQLTLVAKANNFSAAQQSLATKLDTGFTSSVSNAQASTYASLSQLSTAAAYSTALNGLSGEAMQAVGTARLAASHSFVERLNSCPGSEHLGELLQEKDCVWARVIDNQTDRKSNSDGLGYNASAAGAQVGAQKRLGDGWIVGGSASYDHSSLNADGSGGSVSGDNLAIGAIVKKEIGNWTVSGAADLGRGSYDSSRLAMIGSIGGVATGAFDAWHAGLHSRIAYQMPYDGWYLKPYVDLHAVRITTGAYTETGAGPLALQVQKQSDTMFAASPMLEIGGRMRLDNQMELRAFAGIGAVVQNKSEWGAQANLVGWGDGSTFRAVSSIPDQRMKVNLGANLSLTKCTELRVEYTGEFAHDYKSNTGSVKFNYFF</sequence>
<feature type="compositionally biased region" description="Gly residues" evidence="1">
    <location>
        <begin position="444"/>
        <end position="453"/>
    </location>
</feature>
<evidence type="ECO:0000259" key="2">
    <source>
        <dbReference type="PROSITE" id="PS51208"/>
    </source>
</evidence>
<reference evidence="3 4" key="1">
    <citation type="submission" date="2024-03" db="EMBL/GenBank/DDBJ databases">
        <title>Novel species of the genus Variovorax.</title>
        <authorList>
            <person name="Liu Q."/>
            <person name="Xin Y.-H."/>
        </authorList>
    </citation>
    <scope>NUCLEOTIDE SEQUENCE [LARGE SCALE GENOMIC DNA]</scope>
    <source>
        <strain evidence="3 4">KACC 18900</strain>
    </source>
</reference>
<feature type="region of interest" description="Disordered" evidence="1">
    <location>
        <begin position="268"/>
        <end position="297"/>
    </location>
</feature>
<evidence type="ECO:0000313" key="4">
    <source>
        <dbReference type="Proteomes" id="UP001385892"/>
    </source>
</evidence>
<dbReference type="SUPFAM" id="SSF103515">
    <property type="entry name" value="Autotransporter"/>
    <property type="match status" value="1"/>
</dbReference>
<keyword evidence="4" id="KW-1185">Reference proteome</keyword>
<feature type="compositionally biased region" description="Low complexity" evidence="1">
    <location>
        <begin position="993"/>
        <end position="1008"/>
    </location>
</feature>
<feature type="region of interest" description="Disordered" evidence="1">
    <location>
        <begin position="372"/>
        <end position="396"/>
    </location>
</feature>
<feature type="region of interest" description="Disordered" evidence="1">
    <location>
        <begin position="1250"/>
        <end position="1277"/>
    </location>
</feature>
<proteinExistence type="predicted"/>
<feature type="domain" description="Autotransporter" evidence="2">
    <location>
        <begin position="1998"/>
        <end position="2277"/>
    </location>
</feature>
<dbReference type="PROSITE" id="PS51208">
    <property type="entry name" value="AUTOTRANSPORTER"/>
    <property type="match status" value="1"/>
</dbReference>